<evidence type="ECO:0000256" key="1">
    <source>
        <dbReference type="ARBA" id="ARBA00009998"/>
    </source>
</evidence>
<organism evidence="8 9">
    <name type="scientific">Pedosphaera parvula (strain Ellin514)</name>
    <dbReference type="NCBI Taxonomy" id="320771"/>
    <lineage>
        <taxon>Bacteria</taxon>
        <taxon>Pseudomonadati</taxon>
        <taxon>Verrucomicrobiota</taxon>
        <taxon>Pedosphaerae</taxon>
        <taxon>Pedosphaerales</taxon>
        <taxon>Pedosphaeraceae</taxon>
        <taxon>Pedosphaera</taxon>
    </lineage>
</organism>
<name>B9XJ03_PEDPL</name>
<keyword evidence="2 6" id="KW-0963">Cytoplasm</keyword>
<dbReference type="InterPro" id="IPR003761">
    <property type="entry name" value="Exonuc_VII_S"/>
</dbReference>
<dbReference type="OrthoDB" id="199022at2"/>
<dbReference type="HAMAP" id="MF_00337">
    <property type="entry name" value="Exonuc_7_S"/>
    <property type="match status" value="1"/>
</dbReference>
<keyword evidence="5 6" id="KW-0269">Exonuclease</keyword>
<dbReference type="AlphaFoldDB" id="B9XJ03"/>
<evidence type="ECO:0000256" key="4">
    <source>
        <dbReference type="ARBA" id="ARBA00022801"/>
    </source>
</evidence>
<dbReference type="SUPFAM" id="SSF116842">
    <property type="entry name" value="XseB-like"/>
    <property type="match status" value="1"/>
</dbReference>
<evidence type="ECO:0000313" key="8">
    <source>
        <dbReference type="EMBL" id="EEF60230.1"/>
    </source>
</evidence>
<dbReference type="InterPro" id="IPR037004">
    <property type="entry name" value="Exonuc_VII_ssu_sf"/>
</dbReference>
<dbReference type="GO" id="GO:0008855">
    <property type="term" value="F:exodeoxyribonuclease VII activity"/>
    <property type="evidence" value="ECO:0007669"/>
    <property type="project" value="UniProtKB-UniRule"/>
</dbReference>
<keyword evidence="9" id="KW-1185">Reference proteome</keyword>
<accession>B9XJ03</accession>
<dbReference type="Pfam" id="PF02609">
    <property type="entry name" value="Exonuc_VII_S"/>
    <property type="match status" value="1"/>
</dbReference>
<dbReference type="NCBIfam" id="TIGR01280">
    <property type="entry name" value="xseB"/>
    <property type="match status" value="1"/>
</dbReference>
<comment type="similarity">
    <text evidence="1 6">Belongs to the XseB family.</text>
</comment>
<evidence type="ECO:0000256" key="6">
    <source>
        <dbReference type="HAMAP-Rule" id="MF_00337"/>
    </source>
</evidence>
<comment type="catalytic activity">
    <reaction evidence="6">
        <text>Exonucleolytic cleavage in either 5'- to 3'- or 3'- to 5'-direction to yield nucleoside 5'-phosphates.</text>
        <dbReference type="EC" id="3.1.11.6"/>
    </reaction>
</comment>
<proteinExistence type="inferred from homology"/>
<evidence type="ECO:0000256" key="3">
    <source>
        <dbReference type="ARBA" id="ARBA00022722"/>
    </source>
</evidence>
<evidence type="ECO:0000256" key="5">
    <source>
        <dbReference type="ARBA" id="ARBA00022839"/>
    </source>
</evidence>
<dbReference type="PANTHER" id="PTHR34137">
    <property type="entry name" value="EXODEOXYRIBONUCLEASE 7 SMALL SUBUNIT"/>
    <property type="match status" value="1"/>
</dbReference>
<keyword evidence="3 6" id="KW-0540">Nuclease</keyword>
<dbReference type="EC" id="3.1.11.6" evidence="6"/>
<dbReference type="Proteomes" id="UP000003688">
    <property type="component" value="Unassembled WGS sequence"/>
</dbReference>
<dbReference type="STRING" id="320771.Cflav_PD3289"/>
<sequence length="96" mass="10497">MPKALKTADAASLENLPFEEALKKLESIVDAMESGDLPLEALLSKFEEGTRLAKACQTKLADAELKIQKLEKSSSGETTLTPLSNDLSEEEQPKYE</sequence>
<dbReference type="Gene3D" id="1.10.287.1040">
    <property type="entry name" value="Exonuclease VII, small subunit"/>
    <property type="match status" value="1"/>
</dbReference>
<dbReference type="EMBL" id="ABOX02000019">
    <property type="protein sequence ID" value="EEF60230.1"/>
    <property type="molecule type" value="Genomic_DNA"/>
</dbReference>
<dbReference type="GO" id="GO:0005829">
    <property type="term" value="C:cytosol"/>
    <property type="evidence" value="ECO:0007669"/>
    <property type="project" value="TreeGrafter"/>
</dbReference>
<reference evidence="8 9" key="1">
    <citation type="journal article" date="2011" name="J. Bacteriol.">
        <title>Genome sequence of 'Pedosphaera parvula' Ellin514, an aerobic Verrucomicrobial isolate from pasture soil.</title>
        <authorList>
            <person name="Kant R."/>
            <person name="van Passel M.W."/>
            <person name="Sangwan P."/>
            <person name="Palva A."/>
            <person name="Lucas S."/>
            <person name="Copeland A."/>
            <person name="Lapidus A."/>
            <person name="Glavina Del Rio T."/>
            <person name="Dalin E."/>
            <person name="Tice H."/>
            <person name="Bruce D."/>
            <person name="Goodwin L."/>
            <person name="Pitluck S."/>
            <person name="Chertkov O."/>
            <person name="Larimer F.W."/>
            <person name="Land M.L."/>
            <person name="Hauser L."/>
            <person name="Brettin T.S."/>
            <person name="Detter J.C."/>
            <person name="Han S."/>
            <person name="de Vos W.M."/>
            <person name="Janssen P.H."/>
            <person name="Smidt H."/>
        </authorList>
    </citation>
    <scope>NUCLEOTIDE SEQUENCE [LARGE SCALE GENOMIC DNA]</scope>
    <source>
        <strain evidence="8 9">Ellin514</strain>
    </source>
</reference>
<comment type="subunit">
    <text evidence="6">Heterooligomer composed of large and small subunits.</text>
</comment>
<dbReference type="GO" id="GO:0006308">
    <property type="term" value="P:DNA catabolic process"/>
    <property type="evidence" value="ECO:0007669"/>
    <property type="project" value="UniProtKB-UniRule"/>
</dbReference>
<evidence type="ECO:0000313" key="9">
    <source>
        <dbReference type="Proteomes" id="UP000003688"/>
    </source>
</evidence>
<protein>
    <recommendedName>
        <fullName evidence="6">Exodeoxyribonuclease 7 small subunit</fullName>
        <ecNumber evidence="6">3.1.11.6</ecNumber>
    </recommendedName>
    <alternativeName>
        <fullName evidence="6">Exodeoxyribonuclease VII small subunit</fullName>
        <shortName evidence="6">Exonuclease VII small subunit</shortName>
    </alternativeName>
</protein>
<dbReference type="GO" id="GO:0009318">
    <property type="term" value="C:exodeoxyribonuclease VII complex"/>
    <property type="evidence" value="ECO:0007669"/>
    <property type="project" value="UniProtKB-UniRule"/>
</dbReference>
<feature type="compositionally biased region" description="Polar residues" evidence="7">
    <location>
        <begin position="75"/>
        <end position="86"/>
    </location>
</feature>
<comment type="caution">
    <text evidence="8">The sequence shown here is derived from an EMBL/GenBank/DDBJ whole genome shotgun (WGS) entry which is preliminary data.</text>
</comment>
<gene>
    <name evidence="6" type="primary">xseB</name>
    <name evidence="8" type="ORF">Cflav_PD3289</name>
</gene>
<dbReference type="NCBIfam" id="NF002140">
    <property type="entry name" value="PRK00977.1-4"/>
    <property type="match status" value="1"/>
</dbReference>
<comment type="function">
    <text evidence="6">Bidirectionally degrades single-stranded DNA into large acid-insoluble oligonucleotides, which are then degraded further into small acid-soluble oligonucleotides.</text>
</comment>
<comment type="subcellular location">
    <subcellularLocation>
        <location evidence="6">Cytoplasm</location>
    </subcellularLocation>
</comment>
<keyword evidence="4 6" id="KW-0378">Hydrolase</keyword>
<evidence type="ECO:0000256" key="2">
    <source>
        <dbReference type="ARBA" id="ARBA00022490"/>
    </source>
</evidence>
<dbReference type="PANTHER" id="PTHR34137:SF1">
    <property type="entry name" value="EXODEOXYRIBONUCLEASE 7 SMALL SUBUNIT"/>
    <property type="match status" value="1"/>
</dbReference>
<evidence type="ECO:0000256" key="7">
    <source>
        <dbReference type="SAM" id="MobiDB-lite"/>
    </source>
</evidence>
<feature type="region of interest" description="Disordered" evidence="7">
    <location>
        <begin position="71"/>
        <end position="96"/>
    </location>
</feature>